<sequence>MASSGIEGKRGASSDNEQRVENLNAEKISTSSGELEAQHVELDEAEANRVLRKVDYRLVPMLSLLYLVAFIDRSNIGNAKIAGMDVDLNLRGLQYNTAVTLFFIPYTLLEVPSNIVLKLMRPSHWMAILMFSWGLVMTLMGLVNSYGGLLAGRFFLGVTESGFFPAATFLLTLWYRRFELQRRMAVFYIAASLAGAFSGLLAFGIEKLDGRAGVAGWQWIFLIEGLIPVALSLVIWKILPDSPETARFLTQAERDLLVRRLQDDSGSGQGKATNNDKMGKQHIIAGLSDWKIWAGVVIFWGNTVGVYGFTATVPTVINGLGYSSANAQLLTIPIYVFAAIVTIIWAWGSDLSQKRSPWIVGGYSIAIVGFIAQLAIPHPKYPGVTYGFLFPVAAGLYCPFTCLVSWVANSLAPSSKRAVGMALLISVGNMGGIMGSNIYLAREKPKYTTGFAASLAMCVAAVAMTFVLRWAYDRENKKRDQLIQEHGEEAIRARYTDEDLLMLGDKRHAIAGPKELIRDICQRSQIPTATREHILEDLHPHNPHRTTPTSTMRGLRVVPMSPSYFSAKPTFTDDFLSLSALLRKVATLPTIPNAEAPNVAWKTVEQYRIMTNEPVKTQRFHKMLHILRRLNCIHPELMPQEVLDAMKRYKKPSQPGDIVPKPGVIDELGRAKGVGRRKTSSAVAWLVEGEGEVLINGQSLTEYFGRLHHRESAVWALKATERLDKYNLFGLVQGGGSTGQAEAMTLAVAKALLVHEPALKPALRRAGCITRDPRKVERKKPGHVKARKMPTWVKR</sequence>
<keyword evidence="2" id="KW-1185">Reference proteome</keyword>
<protein>
    <submittedName>
        <fullName evidence="1">Uncharacterized protein</fullName>
    </submittedName>
</protein>
<proteinExistence type="predicted"/>
<reference evidence="1" key="1">
    <citation type="submission" date="2022-11" db="EMBL/GenBank/DDBJ databases">
        <title>Genome Sequence of Boeremia exigua.</title>
        <authorList>
            <person name="Buettner E."/>
        </authorList>
    </citation>
    <scope>NUCLEOTIDE SEQUENCE</scope>
    <source>
        <strain evidence="1">CU02</strain>
    </source>
</reference>
<dbReference type="EMBL" id="JAPHNI010000095">
    <property type="protein sequence ID" value="KAJ8116421.1"/>
    <property type="molecule type" value="Genomic_DNA"/>
</dbReference>
<gene>
    <name evidence="1" type="ORF">OPT61_g2146</name>
</gene>
<evidence type="ECO:0000313" key="1">
    <source>
        <dbReference type="EMBL" id="KAJ8116421.1"/>
    </source>
</evidence>
<comment type="caution">
    <text evidence="1">The sequence shown here is derived from an EMBL/GenBank/DDBJ whole genome shotgun (WGS) entry which is preliminary data.</text>
</comment>
<accession>A0ACC2IMH9</accession>
<dbReference type="Proteomes" id="UP001153331">
    <property type="component" value="Unassembled WGS sequence"/>
</dbReference>
<name>A0ACC2IMH9_9PLEO</name>
<evidence type="ECO:0000313" key="2">
    <source>
        <dbReference type="Proteomes" id="UP001153331"/>
    </source>
</evidence>
<organism evidence="1 2">
    <name type="scientific">Boeremia exigua</name>
    <dbReference type="NCBI Taxonomy" id="749465"/>
    <lineage>
        <taxon>Eukaryota</taxon>
        <taxon>Fungi</taxon>
        <taxon>Dikarya</taxon>
        <taxon>Ascomycota</taxon>
        <taxon>Pezizomycotina</taxon>
        <taxon>Dothideomycetes</taxon>
        <taxon>Pleosporomycetidae</taxon>
        <taxon>Pleosporales</taxon>
        <taxon>Pleosporineae</taxon>
        <taxon>Didymellaceae</taxon>
        <taxon>Boeremia</taxon>
    </lineage>
</organism>